<feature type="transmembrane region" description="Helical" evidence="2">
    <location>
        <begin position="102"/>
        <end position="122"/>
    </location>
</feature>
<dbReference type="EMBL" id="JACHFD010000018">
    <property type="protein sequence ID" value="MBB5352952.1"/>
    <property type="molecule type" value="Genomic_DNA"/>
</dbReference>
<comment type="caution">
    <text evidence="3">The sequence shown here is derived from an EMBL/GenBank/DDBJ whole genome shotgun (WGS) entry which is preliminary data.</text>
</comment>
<evidence type="ECO:0000256" key="1">
    <source>
        <dbReference type="SAM" id="MobiDB-lite"/>
    </source>
</evidence>
<proteinExistence type="predicted"/>
<evidence type="ECO:0000256" key="2">
    <source>
        <dbReference type="SAM" id="Phobius"/>
    </source>
</evidence>
<sequence>MDDSNPYAPPLADDSSERTDRSAGQPWQVGNGCLYIRDGAVLPEIDVFGGSDDLPLTPAAGSFSMLQSGGIRVGRILVFALLGGAAMVLGIIGGVHAGIDPAPLMVIVMVMLLGGLLGNRLVRKSKGRTGGPARLRWSMTVADANANAAITRRLQWLSAMPWIGVSLLWGGSFWTDLEGFRAFGLLCVFGYSFLVRHLSKHRKILQCRGESDGWFELRGFAPEALMRLAEIQHEQAEKPAELGRRMRRVRSIYLYRFPLRGLAGKQWWNPSVMLVLGFMKLSRSPALVREVFDPDEAVDLKPSRWDPHLRERWHELQSEPVLKGWFLIEARELDSVAGDQRNQWFALSDPERKHSLVVSLHRQVSGVNVFEADESTLITWRKTGNVVWTTRSPAVGKFPSNIEVHRVRGDLSKQVAHHLSRVGEGDALSMENPEVAKARDRELKEALHQCWMRAKLCSDYEEREWIDWPR</sequence>
<evidence type="ECO:0000313" key="4">
    <source>
        <dbReference type="Proteomes" id="UP000557717"/>
    </source>
</evidence>
<organism evidence="3 4">
    <name type="scientific">Haloferula luteola</name>
    <dbReference type="NCBI Taxonomy" id="595692"/>
    <lineage>
        <taxon>Bacteria</taxon>
        <taxon>Pseudomonadati</taxon>
        <taxon>Verrucomicrobiota</taxon>
        <taxon>Verrucomicrobiia</taxon>
        <taxon>Verrucomicrobiales</taxon>
        <taxon>Verrucomicrobiaceae</taxon>
        <taxon>Haloferula</taxon>
    </lineage>
</organism>
<reference evidence="3 4" key="1">
    <citation type="submission" date="2020-08" db="EMBL/GenBank/DDBJ databases">
        <title>Genomic Encyclopedia of Type Strains, Phase IV (KMG-IV): sequencing the most valuable type-strain genomes for metagenomic binning, comparative biology and taxonomic classification.</title>
        <authorList>
            <person name="Goeker M."/>
        </authorList>
    </citation>
    <scope>NUCLEOTIDE SEQUENCE [LARGE SCALE GENOMIC DNA]</scope>
    <source>
        <strain evidence="3 4">YC6886</strain>
    </source>
</reference>
<keyword evidence="2" id="KW-0472">Membrane</keyword>
<keyword evidence="4" id="KW-1185">Reference proteome</keyword>
<dbReference type="Proteomes" id="UP000557717">
    <property type="component" value="Unassembled WGS sequence"/>
</dbReference>
<feature type="transmembrane region" description="Helical" evidence="2">
    <location>
        <begin position="76"/>
        <end position="96"/>
    </location>
</feature>
<keyword evidence="2" id="KW-1133">Transmembrane helix</keyword>
<name>A0A840V4P6_9BACT</name>
<feature type="transmembrane region" description="Helical" evidence="2">
    <location>
        <begin position="156"/>
        <end position="174"/>
    </location>
</feature>
<gene>
    <name evidence="3" type="ORF">HNR46_003202</name>
</gene>
<accession>A0A840V4P6</accession>
<evidence type="ECO:0000313" key="3">
    <source>
        <dbReference type="EMBL" id="MBB5352952.1"/>
    </source>
</evidence>
<feature type="region of interest" description="Disordered" evidence="1">
    <location>
        <begin position="1"/>
        <end position="26"/>
    </location>
</feature>
<dbReference type="RefSeq" id="WP_184020412.1">
    <property type="nucleotide sequence ID" value="NZ_JACHFD010000018.1"/>
</dbReference>
<dbReference type="AlphaFoldDB" id="A0A840V4P6"/>
<feature type="transmembrane region" description="Helical" evidence="2">
    <location>
        <begin position="180"/>
        <end position="198"/>
    </location>
</feature>
<keyword evidence="2" id="KW-0812">Transmembrane</keyword>
<protein>
    <submittedName>
        <fullName evidence="3">Uncharacterized protein</fullName>
    </submittedName>
</protein>